<sequence length="469" mass="52164">MDTTYDVTIWKIETRQGRRKTTYRVVWVVAEERFRRTFDTWALADSFRSDLVQASRRGEAFDRVQGLPISMLRAEVEMSWFDFACKYIDAKWPRAAGKSRAGNADALASATPALLRTERGAPDPKVLRRALTGWAFNTKRRDTPKPAEIERALKWVKANTVPVSRLNDEAVLREVLEQISLKLDGKQAAAKTVNRKRAVLYNALDYAVELKALTANRLSKVKWTMPKTARAIDKRVVINHDQAKKLFAAVAAQKVDGQPRRSAGPALVAYFACMYYSALRPEEVAMLRKQDLQLPEKGWGELLLSETAPVTGAAWTDSGERRDRRQLKQRGEGEIRPVPCPPPLTALLHDHLARFGTAGDGRLFRNLTGGALAESTIGRVWDKARKAAFSEAEYASPLGKRPYDLRHACVSTWLAAGVPSTQCAEWAGHSVAVLHQIYAKVIAGLESAAHARIEQALGVESDPPERGGE</sequence>
<dbReference type="RefSeq" id="WP_237335760.1">
    <property type="nucleotide sequence ID" value="NZ_BAABCM010000009.1"/>
</dbReference>
<protein>
    <submittedName>
        <fullName evidence="4">Tyrosine-type recombinase/integrase</fullName>
    </submittedName>
</protein>
<dbReference type="InterPro" id="IPR013762">
    <property type="entry name" value="Integrase-like_cat_sf"/>
</dbReference>
<feature type="domain" description="Tyr recombinase" evidence="3">
    <location>
        <begin position="233"/>
        <end position="452"/>
    </location>
</feature>
<evidence type="ECO:0000313" key="5">
    <source>
        <dbReference type="Proteomes" id="UP001501624"/>
    </source>
</evidence>
<dbReference type="PANTHER" id="PTHR30349:SF64">
    <property type="entry name" value="PROPHAGE INTEGRASE INTD-RELATED"/>
    <property type="match status" value="1"/>
</dbReference>
<feature type="region of interest" description="Disordered" evidence="2">
    <location>
        <begin position="313"/>
        <end position="340"/>
    </location>
</feature>
<dbReference type="Proteomes" id="UP001501624">
    <property type="component" value="Unassembled WGS sequence"/>
</dbReference>
<dbReference type="InterPro" id="IPR011010">
    <property type="entry name" value="DNA_brk_join_enz"/>
</dbReference>
<dbReference type="PANTHER" id="PTHR30349">
    <property type="entry name" value="PHAGE INTEGRASE-RELATED"/>
    <property type="match status" value="1"/>
</dbReference>
<reference evidence="5" key="1">
    <citation type="journal article" date="2019" name="Int. J. Syst. Evol. Microbiol.">
        <title>The Global Catalogue of Microorganisms (GCM) 10K type strain sequencing project: providing services to taxonomists for standard genome sequencing and annotation.</title>
        <authorList>
            <consortium name="The Broad Institute Genomics Platform"/>
            <consortium name="The Broad Institute Genome Sequencing Center for Infectious Disease"/>
            <person name="Wu L."/>
            <person name="Ma J."/>
        </authorList>
    </citation>
    <scope>NUCLEOTIDE SEQUENCE [LARGE SCALE GENOMIC DNA]</scope>
    <source>
        <strain evidence="5">JCM 17017</strain>
    </source>
</reference>
<organism evidence="4 5">
    <name type="scientific">Amycolatopsis tucumanensis</name>
    <dbReference type="NCBI Taxonomy" id="401106"/>
    <lineage>
        <taxon>Bacteria</taxon>
        <taxon>Bacillati</taxon>
        <taxon>Actinomycetota</taxon>
        <taxon>Actinomycetes</taxon>
        <taxon>Pseudonocardiales</taxon>
        <taxon>Pseudonocardiaceae</taxon>
        <taxon>Amycolatopsis</taxon>
    </lineage>
</organism>
<evidence type="ECO:0000313" key="4">
    <source>
        <dbReference type="EMBL" id="GAA3831475.1"/>
    </source>
</evidence>
<comment type="caution">
    <text evidence="4">The sequence shown here is derived from an EMBL/GenBank/DDBJ whole genome shotgun (WGS) entry which is preliminary data.</text>
</comment>
<gene>
    <name evidence="4" type="ORF">GCM10022380_57570</name>
</gene>
<evidence type="ECO:0000259" key="3">
    <source>
        <dbReference type="PROSITE" id="PS51898"/>
    </source>
</evidence>
<dbReference type="SUPFAM" id="SSF56349">
    <property type="entry name" value="DNA breaking-rejoining enzymes"/>
    <property type="match status" value="1"/>
</dbReference>
<keyword evidence="5" id="KW-1185">Reference proteome</keyword>
<name>A0ABP7J0C3_9PSEU</name>
<evidence type="ECO:0000256" key="2">
    <source>
        <dbReference type="SAM" id="MobiDB-lite"/>
    </source>
</evidence>
<dbReference type="InterPro" id="IPR002104">
    <property type="entry name" value="Integrase_catalytic"/>
</dbReference>
<accession>A0ABP7J0C3</accession>
<dbReference type="Gene3D" id="1.10.443.10">
    <property type="entry name" value="Intergrase catalytic core"/>
    <property type="match status" value="1"/>
</dbReference>
<proteinExistence type="predicted"/>
<evidence type="ECO:0000256" key="1">
    <source>
        <dbReference type="ARBA" id="ARBA00023172"/>
    </source>
</evidence>
<dbReference type="EMBL" id="BAABCM010000009">
    <property type="protein sequence ID" value="GAA3831475.1"/>
    <property type="molecule type" value="Genomic_DNA"/>
</dbReference>
<dbReference type="InterPro" id="IPR050090">
    <property type="entry name" value="Tyrosine_recombinase_XerCD"/>
</dbReference>
<keyword evidence="1" id="KW-0233">DNA recombination</keyword>
<dbReference type="PROSITE" id="PS51898">
    <property type="entry name" value="TYR_RECOMBINASE"/>
    <property type="match status" value="1"/>
</dbReference>